<dbReference type="InterPro" id="IPR050951">
    <property type="entry name" value="Retrovirus_Pol_polyprotein"/>
</dbReference>
<dbReference type="Pfam" id="PF00665">
    <property type="entry name" value="rve"/>
    <property type="match status" value="1"/>
</dbReference>
<feature type="compositionally biased region" description="Basic and acidic residues" evidence="2">
    <location>
        <begin position="637"/>
        <end position="647"/>
    </location>
</feature>
<sequence>MYKDVDSIMSSLTLEKFECDGEAGSVGARWERWKRSLYIYLEAADVTTSSKKRANKCHKKKTRKFEKYLVRLRQQVLKCQFTDVDDNLIDQIIEKCSSEELRKKVLRAGEKITLTEVITEANTLEVVERQLGDFSQKGKDTVNKIEIREKDKPFMKNNKKECFRCGSWNHLAYDAKCPAKDKDIKPVIQPYRRIPIPLEEKINTKIDELLQKYIIEKVEGPKNNIADPLSRLCTFKHDETQQKDYVQDIIDHARPIAVSIKDIEEHSRTDIDIQKVKQGIYNRKWDDSVKSYKLFENEYCFFGDILLRGTKIVIPKQLRRLVLDAAHEGHPGIVAMKLRLRAKVWWPKYDKDVERLVRSCKGCTLVSAPNPPHPLKRRELPTQSWVDIAIDLLGPLPSGDHLLVVIDYYSRYKEIKSCRDISSKEMIRLLKEFFSRLGHPVSITSDNGKQFIKAEFKTYCHENDIKLFNSIPYWPQQNGEVERQNRDILKRLKICQVERKSWREALVEYLTMYNSTPHSVTGKSPAELFFQRKFKDKIPMIDYAEQNVEDFDVRDKDKEQKEKGREYANKKRRAREVELEIGDKYVEVQNDETGQQLRRNILHLKKVEGEWKSMNKETEGQHSEIAVEESSEEDVGDDKTNYIEDQN</sequence>
<dbReference type="PANTHER" id="PTHR37984:SF11">
    <property type="entry name" value="INTEGRASE CATALYTIC DOMAIN-CONTAINING PROTEIN"/>
    <property type="match status" value="1"/>
</dbReference>
<dbReference type="OrthoDB" id="10068564at2759"/>
<feature type="domain" description="Integrase catalytic" evidence="3">
    <location>
        <begin position="377"/>
        <end position="533"/>
    </location>
</feature>
<feature type="compositionally biased region" description="Basic and acidic residues" evidence="2">
    <location>
        <begin position="611"/>
        <end position="622"/>
    </location>
</feature>
<dbReference type="GO" id="GO:0003676">
    <property type="term" value="F:nucleic acid binding"/>
    <property type="evidence" value="ECO:0007669"/>
    <property type="project" value="InterPro"/>
</dbReference>
<dbReference type="RefSeq" id="XP_026728003.1">
    <property type="nucleotide sequence ID" value="XM_026872202.1"/>
</dbReference>
<dbReference type="KEGG" id="tnl:113494065"/>
<dbReference type="Proteomes" id="UP000322000">
    <property type="component" value="Chromosome 5"/>
</dbReference>
<dbReference type="FunFam" id="1.10.340.70:FF:000003">
    <property type="entry name" value="Protein CBG25708"/>
    <property type="match status" value="1"/>
</dbReference>
<dbReference type="InterPro" id="IPR012337">
    <property type="entry name" value="RNaseH-like_sf"/>
</dbReference>
<proteinExistence type="predicted"/>
<dbReference type="GeneID" id="113494065"/>
<dbReference type="InterPro" id="IPR036397">
    <property type="entry name" value="RNaseH_sf"/>
</dbReference>
<dbReference type="InParanoid" id="A0A7E5VI55"/>
<dbReference type="Gene3D" id="1.10.340.70">
    <property type="match status" value="1"/>
</dbReference>
<dbReference type="FunFam" id="3.30.420.10:FF:000063">
    <property type="entry name" value="Retrovirus-related Pol polyprotein from transposon 297-like Protein"/>
    <property type="match status" value="1"/>
</dbReference>
<organism evidence="4 5">
    <name type="scientific">Trichoplusia ni</name>
    <name type="common">Cabbage looper</name>
    <dbReference type="NCBI Taxonomy" id="7111"/>
    <lineage>
        <taxon>Eukaryota</taxon>
        <taxon>Metazoa</taxon>
        <taxon>Ecdysozoa</taxon>
        <taxon>Arthropoda</taxon>
        <taxon>Hexapoda</taxon>
        <taxon>Insecta</taxon>
        <taxon>Pterygota</taxon>
        <taxon>Neoptera</taxon>
        <taxon>Endopterygota</taxon>
        <taxon>Lepidoptera</taxon>
        <taxon>Glossata</taxon>
        <taxon>Ditrysia</taxon>
        <taxon>Noctuoidea</taxon>
        <taxon>Noctuidae</taxon>
        <taxon>Plusiinae</taxon>
        <taxon>Trichoplusia</taxon>
    </lineage>
</organism>
<feature type="region of interest" description="Disordered" evidence="2">
    <location>
        <begin position="611"/>
        <end position="647"/>
    </location>
</feature>
<evidence type="ECO:0000256" key="1">
    <source>
        <dbReference type="ARBA" id="ARBA00012493"/>
    </source>
</evidence>
<dbReference type="EC" id="2.7.7.49" evidence="1"/>
<evidence type="ECO:0000313" key="5">
    <source>
        <dbReference type="RefSeq" id="XP_026728003.1"/>
    </source>
</evidence>
<dbReference type="InterPro" id="IPR001584">
    <property type="entry name" value="Integrase_cat-core"/>
</dbReference>
<dbReference type="GO" id="GO:0015074">
    <property type="term" value="P:DNA integration"/>
    <property type="evidence" value="ECO:0007669"/>
    <property type="project" value="InterPro"/>
</dbReference>
<dbReference type="SUPFAM" id="SSF53098">
    <property type="entry name" value="Ribonuclease H-like"/>
    <property type="match status" value="1"/>
</dbReference>
<evidence type="ECO:0000313" key="4">
    <source>
        <dbReference type="Proteomes" id="UP000322000"/>
    </source>
</evidence>
<feature type="compositionally biased region" description="Acidic residues" evidence="2">
    <location>
        <begin position="626"/>
        <end position="636"/>
    </location>
</feature>
<keyword evidence="4" id="KW-1185">Reference proteome</keyword>
<name>A0A7E5VI55_TRINI</name>
<dbReference type="GO" id="GO:0003964">
    <property type="term" value="F:RNA-directed DNA polymerase activity"/>
    <property type="evidence" value="ECO:0007669"/>
    <property type="project" value="UniProtKB-EC"/>
</dbReference>
<reference evidence="5" key="1">
    <citation type="submission" date="2025-08" db="UniProtKB">
        <authorList>
            <consortium name="RefSeq"/>
        </authorList>
    </citation>
    <scope>IDENTIFICATION</scope>
</reference>
<dbReference type="AlphaFoldDB" id="A0A7E5VI55"/>
<evidence type="ECO:0000259" key="3">
    <source>
        <dbReference type="PROSITE" id="PS50994"/>
    </source>
</evidence>
<accession>A0A7E5VI55</accession>
<dbReference type="PANTHER" id="PTHR37984">
    <property type="entry name" value="PROTEIN CBG26694"/>
    <property type="match status" value="1"/>
</dbReference>
<dbReference type="PROSITE" id="PS50994">
    <property type="entry name" value="INTEGRASE"/>
    <property type="match status" value="1"/>
</dbReference>
<dbReference type="Gene3D" id="3.30.420.10">
    <property type="entry name" value="Ribonuclease H-like superfamily/Ribonuclease H"/>
    <property type="match status" value="1"/>
</dbReference>
<protein>
    <recommendedName>
        <fullName evidence="1">RNA-directed DNA polymerase</fullName>
        <ecNumber evidence="1">2.7.7.49</ecNumber>
    </recommendedName>
</protein>
<evidence type="ECO:0000256" key="2">
    <source>
        <dbReference type="SAM" id="MobiDB-lite"/>
    </source>
</evidence>
<dbReference type="Pfam" id="PF17921">
    <property type="entry name" value="Integrase_H2C2"/>
    <property type="match status" value="1"/>
</dbReference>
<dbReference type="InterPro" id="IPR041588">
    <property type="entry name" value="Integrase_H2C2"/>
</dbReference>
<feature type="region of interest" description="Disordered" evidence="2">
    <location>
        <begin position="554"/>
        <end position="573"/>
    </location>
</feature>
<gene>
    <name evidence="5" type="primary">LOC113494065</name>
</gene>